<proteinExistence type="predicted"/>
<dbReference type="AlphaFoldDB" id="W7TJT4"/>
<name>W7TJT4_9STRA</name>
<keyword evidence="2" id="KW-1185">Reference proteome</keyword>
<dbReference type="EMBL" id="AZIL01002940">
    <property type="protein sequence ID" value="EWM20606.1"/>
    <property type="molecule type" value="Genomic_DNA"/>
</dbReference>
<protein>
    <submittedName>
        <fullName evidence="1">Uncharacterized protein</fullName>
    </submittedName>
</protein>
<comment type="caution">
    <text evidence="1">The sequence shown here is derived from an EMBL/GenBank/DDBJ whole genome shotgun (WGS) entry which is preliminary data.</text>
</comment>
<accession>W7TJT4</accession>
<organism evidence="1 2">
    <name type="scientific">Nannochloropsis gaditana</name>
    <dbReference type="NCBI Taxonomy" id="72520"/>
    <lineage>
        <taxon>Eukaryota</taxon>
        <taxon>Sar</taxon>
        <taxon>Stramenopiles</taxon>
        <taxon>Ochrophyta</taxon>
        <taxon>Eustigmatophyceae</taxon>
        <taxon>Eustigmatales</taxon>
        <taxon>Monodopsidaceae</taxon>
        <taxon>Nannochloropsis</taxon>
    </lineage>
</organism>
<sequence length="100" mass="10909">METPSNLTICDDEYSCITIQCLVFLSLGYRFIFGGLSRLNGTSLSKSSLLARGGGTFRSSPSSRPFSGTLAMPLRIACNHAPRVSICWRIFVIDEETGLV</sequence>
<dbReference type="Proteomes" id="UP000019335">
    <property type="component" value="Unassembled WGS sequence"/>
</dbReference>
<gene>
    <name evidence="1" type="ORF">Naga_100950g1</name>
</gene>
<reference evidence="1 2" key="1">
    <citation type="journal article" date="2014" name="Mol. Plant">
        <title>Chromosome Scale Genome Assembly and Transcriptome Profiling of Nannochloropsis gaditana in Nitrogen Depletion.</title>
        <authorList>
            <person name="Corteggiani Carpinelli E."/>
            <person name="Telatin A."/>
            <person name="Vitulo N."/>
            <person name="Forcato C."/>
            <person name="D'Angelo M."/>
            <person name="Schiavon R."/>
            <person name="Vezzi A."/>
            <person name="Giacometti G.M."/>
            <person name="Morosinotto T."/>
            <person name="Valle G."/>
        </authorList>
    </citation>
    <scope>NUCLEOTIDE SEQUENCE [LARGE SCALE GENOMIC DNA]</scope>
    <source>
        <strain evidence="1 2">B-31</strain>
    </source>
</reference>
<evidence type="ECO:0000313" key="1">
    <source>
        <dbReference type="EMBL" id="EWM20606.1"/>
    </source>
</evidence>
<evidence type="ECO:0000313" key="2">
    <source>
        <dbReference type="Proteomes" id="UP000019335"/>
    </source>
</evidence>